<feature type="transmembrane region" description="Helical" evidence="3">
    <location>
        <begin position="156"/>
        <end position="173"/>
    </location>
</feature>
<feature type="transmembrane region" description="Helical" evidence="3">
    <location>
        <begin position="67"/>
        <end position="87"/>
    </location>
</feature>
<keyword evidence="3" id="KW-1133">Transmembrane helix</keyword>
<keyword evidence="3" id="KW-0812">Transmembrane</keyword>
<organism evidence="4 5">
    <name type="scientific">Candidatus Thermofonsia Clade 1 bacterium</name>
    <dbReference type="NCBI Taxonomy" id="2364210"/>
    <lineage>
        <taxon>Bacteria</taxon>
        <taxon>Bacillati</taxon>
        <taxon>Chloroflexota</taxon>
        <taxon>Candidatus Thermofontia</taxon>
        <taxon>Candidatus Thermofonsia Clade 1</taxon>
    </lineage>
</organism>
<feature type="region of interest" description="Disordered" evidence="2">
    <location>
        <begin position="404"/>
        <end position="452"/>
    </location>
</feature>
<proteinExistence type="predicted"/>
<gene>
    <name evidence="4" type="ORF">CUN49_12145</name>
</gene>
<accession>A0A2M8PC73</accession>
<evidence type="ECO:0000256" key="1">
    <source>
        <dbReference type="SAM" id="Coils"/>
    </source>
</evidence>
<name>A0A2M8PC73_9CHLR</name>
<sequence length="452" mass="48562">MSDHIEPVDFKQVQQRLLHQIARWERRLRLTQTTLWLPRGAILGMLIGITVALIARARPWLLPEQVALIAGLAVLLGAVFAVVGVWLQPRTPLAAARLFDRLFGLQERTSTALEIAAQIIRAPQAFSALQTADAVQHAAQVQPRQYLRFQWRPNELLAMGALGALLAALLLIANPQAEIIAQHTALRSAIEEQIERVEAIKRDILAKPELSESEKQALAQILQELQEKLAQPNLTQPEAVAQLSQAAQLMNNERSQLSEQERAALRAAGQALNRSQPTQGAGQAMQNGNLGDAANQLQNLSRRVESNQLTQEQIQSMIQALQQAAQALQQANPAVAQALQQAAQALQQGNLQQAAQALQQAAQALQNQQSQLAQSPLTQAAQQAAQQLAQGSNQVAQAGQQAQQGQAQAGQQGQQGAQQGQQSAQAGQQGAQAGQQGQQSAQAGQQGAQAGQ</sequence>
<comment type="caution">
    <text evidence="4">The sequence shown here is derived from an EMBL/GenBank/DDBJ whole genome shotgun (WGS) entry which is preliminary data.</text>
</comment>
<evidence type="ECO:0000313" key="4">
    <source>
        <dbReference type="EMBL" id="PJF35130.1"/>
    </source>
</evidence>
<keyword evidence="1" id="KW-0175">Coiled coil</keyword>
<feature type="region of interest" description="Disordered" evidence="2">
    <location>
        <begin position="253"/>
        <end position="289"/>
    </location>
</feature>
<feature type="coiled-coil region" evidence="1">
    <location>
        <begin position="311"/>
        <end position="375"/>
    </location>
</feature>
<dbReference type="EMBL" id="PGTM01000202">
    <property type="protein sequence ID" value="PJF35130.1"/>
    <property type="molecule type" value="Genomic_DNA"/>
</dbReference>
<evidence type="ECO:0000256" key="3">
    <source>
        <dbReference type="SAM" id="Phobius"/>
    </source>
</evidence>
<dbReference type="AlphaFoldDB" id="A0A2M8PC73"/>
<evidence type="ECO:0000313" key="5">
    <source>
        <dbReference type="Proteomes" id="UP000229681"/>
    </source>
</evidence>
<evidence type="ECO:0000256" key="2">
    <source>
        <dbReference type="SAM" id="MobiDB-lite"/>
    </source>
</evidence>
<feature type="transmembrane region" description="Helical" evidence="3">
    <location>
        <begin position="36"/>
        <end position="55"/>
    </location>
</feature>
<feature type="non-terminal residue" evidence="4">
    <location>
        <position position="452"/>
    </location>
</feature>
<protein>
    <recommendedName>
        <fullName evidence="6">DUF4175 domain-containing protein</fullName>
    </recommendedName>
</protein>
<dbReference type="Proteomes" id="UP000229681">
    <property type="component" value="Unassembled WGS sequence"/>
</dbReference>
<keyword evidence="3" id="KW-0472">Membrane</keyword>
<feature type="compositionally biased region" description="Polar residues" evidence="2">
    <location>
        <begin position="272"/>
        <end position="289"/>
    </location>
</feature>
<evidence type="ECO:0008006" key="6">
    <source>
        <dbReference type="Google" id="ProtNLM"/>
    </source>
</evidence>
<reference evidence="4 5" key="1">
    <citation type="submission" date="2017-11" db="EMBL/GenBank/DDBJ databases">
        <title>Evolution of Phototrophy in the Chloroflexi Phylum Driven by Horizontal Gene Transfer.</title>
        <authorList>
            <person name="Ward L.M."/>
            <person name="Hemp J."/>
            <person name="Shih P.M."/>
            <person name="Mcglynn S.E."/>
            <person name="Fischer W."/>
        </authorList>
    </citation>
    <scope>NUCLEOTIDE SEQUENCE [LARGE SCALE GENOMIC DNA]</scope>
    <source>
        <strain evidence="4">JP3_13</strain>
    </source>
</reference>